<dbReference type="PROSITE" id="PS50893">
    <property type="entry name" value="ABC_TRANSPORTER_2"/>
    <property type="match status" value="1"/>
</dbReference>
<dbReference type="InterPro" id="IPR012340">
    <property type="entry name" value="NA-bd_OB-fold"/>
</dbReference>
<keyword evidence="4" id="KW-0547">Nucleotide-binding</keyword>
<keyword evidence="5" id="KW-0067">ATP-binding</keyword>
<evidence type="ECO:0000259" key="6">
    <source>
        <dbReference type="PROSITE" id="PS50893"/>
    </source>
</evidence>
<dbReference type="RefSeq" id="WP_047213608.1">
    <property type="nucleotide sequence ID" value="NZ_CP011568.3"/>
</dbReference>
<dbReference type="InterPro" id="IPR013611">
    <property type="entry name" value="Transp-assoc_OB_typ2"/>
</dbReference>
<dbReference type="GO" id="GO:0016887">
    <property type="term" value="F:ATP hydrolysis activity"/>
    <property type="evidence" value="ECO:0007669"/>
    <property type="project" value="InterPro"/>
</dbReference>
<dbReference type="GO" id="GO:0015847">
    <property type="term" value="P:putrescine transport"/>
    <property type="evidence" value="ECO:0007669"/>
    <property type="project" value="UniProtKB-ARBA"/>
</dbReference>
<keyword evidence="1" id="KW-0813">Transport</keyword>
<dbReference type="AlphaFoldDB" id="A0A0G3ER61"/>
<reference evidence="8" key="1">
    <citation type="submission" date="2015-06" db="EMBL/GenBank/DDBJ databases">
        <authorList>
            <person name="Lim Y.L."/>
            <person name="Ee R."/>
            <person name="Yong D."/>
            <person name="How K.Y."/>
            <person name="Yin W.F."/>
            <person name="Chan K.G."/>
        </authorList>
    </citation>
    <scope>NUCLEOTIDE SEQUENCE [LARGE SCALE GENOMIC DNA]</scope>
    <source>
        <strain evidence="8">DSM 25325</strain>
    </source>
</reference>
<dbReference type="Proteomes" id="UP000036700">
    <property type="component" value="Chromosome"/>
</dbReference>
<dbReference type="OrthoDB" id="5298774at2"/>
<sequence>MPPKLQTIGLTKSYRDTVALAPTHLSVEAGEFLTLLGPSGSGKTTLLQMISGLVPPSAGQIFIDGRDATGVPAGKRGIGMVFQSYALFPHMNVWDNVAYGLRMRRTGREELRRAVDAALAMVRMQDYAQRFPRELSGGQQQRIALARCFAYRPSIILLDEPLGALDKKLREHMQLEIRRLHRELGATFIYVTHDQDEALTMSDRICLMNQARVEQIGTPAQLYDRPATRFAADFLGHSNLLDGHVEAGEGAIPILRIGEHAVSLQEFSEPPEAGAAVCLLVRPEAAQLTAPGHGRLAGTVDEVVFLGSDTRAIVVLPDARRFSVRCDRRQSPSVGQQVGVTWDAARATLLAC</sequence>
<dbReference type="Gene3D" id="2.40.50.100">
    <property type="match status" value="1"/>
</dbReference>
<evidence type="ECO:0000256" key="2">
    <source>
        <dbReference type="ARBA" id="ARBA00022475"/>
    </source>
</evidence>
<dbReference type="Pfam" id="PF00005">
    <property type="entry name" value="ABC_tran"/>
    <property type="match status" value="1"/>
</dbReference>
<proteinExistence type="predicted"/>
<dbReference type="Gene3D" id="3.40.50.300">
    <property type="entry name" value="P-loop containing nucleotide triphosphate hydrolases"/>
    <property type="match status" value="1"/>
</dbReference>
<evidence type="ECO:0000256" key="1">
    <source>
        <dbReference type="ARBA" id="ARBA00022448"/>
    </source>
</evidence>
<evidence type="ECO:0000256" key="3">
    <source>
        <dbReference type="ARBA" id="ARBA00022519"/>
    </source>
</evidence>
<dbReference type="InterPro" id="IPR050093">
    <property type="entry name" value="ABC_SmlMolc_Importer"/>
</dbReference>
<keyword evidence="8" id="KW-1185">Reference proteome</keyword>
<dbReference type="PANTHER" id="PTHR42781">
    <property type="entry name" value="SPERMIDINE/PUTRESCINE IMPORT ATP-BINDING PROTEIN POTA"/>
    <property type="match status" value="1"/>
</dbReference>
<accession>A0A0G3ER61</accession>
<dbReference type="PROSITE" id="PS00211">
    <property type="entry name" value="ABC_TRANSPORTER_1"/>
    <property type="match status" value="1"/>
</dbReference>
<dbReference type="InterPro" id="IPR017871">
    <property type="entry name" value="ABC_transporter-like_CS"/>
</dbReference>
<dbReference type="InterPro" id="IPR003593">
    <property type="entry name" value="AAA+_ATPase"/>
</dbReference>
<keyword evidence="3" id="KW-0472">Membrane</keyword>
<name>A0A0G3ER61_9BURK</name>
<evidence type="ECO:0000256" key="5">
    <source>
        <dbReference type="ARBA" id="ARBA00022840"/>
    </source>
</evidence>
<dbReference type="STRING" id="445709.ABW99_06030"/>
<dbReference type="KEGG" id="ptx:ABW99_06030"/>
<dbReference type="PATRIC" id="fig|445709.3.peg.1297"/>
<dbReference type="PANTHER" id="PTHR42781:SF4">
    <property type="entry name" value="SPERMIDINE_PUTRESCINE IMPORT ATP-BINDING PROTEIN POTA"/>
    <property type="match status" value="1"/>
</dbReference>
<dbReference type="SUPFAM" id="SSF50331">
    <property type="entry name" value="MOP-like"/>
    <property type="match status" value="1"/>
</dbReference>
<dbReference type="GO" id="GO:0022857">
    <property type="term" value="F:transmembrane transporter activity"/>
    <property type="evidence" value="ECO:0007669"/>
    <property type="project" value="InterPro"/>
</dbReference>
<feature type="domain" description="ABC transporter" evidence="6">
    <location>
        <begin position="5"/>
        <end position="235"/>
    </location>
</feature>
<dbReference type="Pfam" id="PF08402">
    <property type="entry name" value="TOBE_2"/>
    <property type="match status" value="1"/>
</dbReference>
<dbReference type="EMBL" id="CP011568">
    <property type="protein sequence ID" value="AKJ67837.1"/>
    <property type="molecule type" value="Genomic_DNA"/>
</dbReference>
<keyword evidence="3" id="KW-0997">Cell inner membrane</keyword>
<protein>
    <submittedName>
        <fullName evidence="7">ABC transporter</fullName>
    </submittedName>
</protein>
<dbReference type="FunFam" id="3.40.50.300:FF:000133">
    <property type="entry name" value="Spermidine/putrescine import ATP-binding protein PotA"/>
    <property type="match status" value="1"/>
</dbReference>
<dbReference type="GO" id="GO:0005524">
    <property type="term" value="F:ATP binding"/>
    <property type="evidence" value="ECO:0007669"/>
    <property type="project" value="UniProtKB-KW"/>
</dbReference>
<evidence type="ECO:0000313" key="8">
    <source>
        <dbReference type="Proteomes" id="UP000036700"/>
    </source>
</evidence>
<dbReference type="Gene3D" id="2.40.50.140">
    <property type="entry name" value="Nucleic acid-binding proteins"/>
    <property type="match status" value="1"/>
</dbReference>
<dbReference type="InterPro" id="IPR027417">
    <property type="entry name" value="P-loop_NTPase"/>
</dbReference>
<dbReference type="SUPFAM" id="SSF52540">
    <property type="entry name" value="P-loop containing nucleoside triphosphate hydrolases"/>
    <property type="match status" value="1"/>
</dbReference>
<keyword evidence="2" id="KW-1003">Cell membrane</keyword>
<evidence type="ECO:0000313" key="7">
    <source>
        <dbReference type="EMBL" id="AKJ67837.1"/>
    </source>
</evidence>
<gene>
    <name evidence="7" type="ORF">ABW99_06030</name>
</gene>
<dbReference type="InterPro" id="IPR008995">
    <property type="entry name" value="Mo/tungstate-bd_C_term_dom"/>
</dbReference>
<evidence type="ECO:0000256" key="4">
    <source>
        <dbReference type="ARBA" id="ARBA00022741"/>
    </source>
</evidence>
<organism evidence="7 8">
    <name type="scientific">Pandoraea thiooxydans</name>
    <dbReference type="NCBI Taxonomy" id="445709"/>
    <lineage>
        <taxon>Bacteria</taxon>
        <taxon>Pseudomonadati</taxon>
        <taxon>Pseudomonadota</taxon>
        <taxon>Betaproteobacteria</taxon>
        <taxon>Burkholderiales</taxon>
        <taxon>Burkholderiaceae</taxon>
        <taxon>Pandoraea</taxon>
    </lineage>
</organism>
<dbReference type="GO" id="GO:0043190">
    <property type="term" value="C:ATP-binding cassette (ABC) transporter complex"/>
    <property type="evidence" value="ECO:0007669"/>
    <property type="project" value="InterPro"/>
</dbReference>
<dbReference type="SMART" id="SM00382">
    <property type="entry name" value="AAA"/>
    <property type="match status" value="1"/>
</dbReference>
<dbReference type="InterPro" id="IPR003439">
    <property type="entry name" value="ABC_transporter-like_ATP-bd"/>
</dbReference>